<dbReference type="KEGG" id="cvr:CHLNCDRAFT_135731"/>
<dbReference type="GeneID" id="17353869"/>
<dbReference type="OMA" id="ACKPSTR"/>
<feature type="region of interest" description="Disordered" evidence="1">
    <location>
        <begin position="209"/>
        <end position="231"/>
    </location>
</feature>
<evidence type="ECO:0000256" key="1">
    <source>
        <dbReference type="SAM" id="MobiDB-lite"/>
    </source>
</evidence>
<dbReference type="eggNOG" id="ENOG502SRHT">
    <property type="taxonomic scope" value="Eukaryota"/>
</dbReference>
<dbReference type="AlphaFoldDB" id="E1ZIV9"/>
<name>E1ZIV9_CHLVA</name>
<proteinExistence type="predicted"/>
<gene>
    <name evidence="2" type="ORF">CHLNCDRAFT_135731</name>
</gene>
<feature type="compositionally biased region" description="Low complexity" evidence="1">
    <location>
        <begin position="215"/>
        <end position="231"/>
    </location>
</feature>
<protein>
    <submittedName>
        <fullName evidence="2">Uncharacterized protein</fullName>
    </submittedName>
</protein>
<dbReference type="RefSeq" id="XP_005846327.1">
    <property type="nucleotide sequence ID" value="XM_005846265.1"/>
</dbReference>
<organism evidence="3">
    <name type="scientific">Chlorella variabilis</name>
    <name type="common">Green alga</name>
    <dbReference type="NCBI Taxonomy" id="554065"/>
    <lineage>
        <taxon>Eukaryota</taxon>
        <taxon>Viridiplantae</taxon>
        <taxon>Chlorophyta</taxon>
        <taxon>core chlorophytes</taxon>
        <taxon>Trebouxiophyceae</taxon>
        <taxon>Chlorellales</taxon>
        <taxon>Chlorellaceae</taxon>
        <taxon>Chlorella clade</taxon>
        <taxon>Chlorella</taxon>
    </lineage>
</organism>
<dbReference type="InParanoid" id="E1ZIV9"/>
<evidence type="ECO:0000313" key="2">
    <source>
        <dbReference type="EMBL" id="EFN54225.1"/>
    </source>
</evidence>
<dbReference type="OrthoDB" id="539192at2759"/>
<sequence>MEPLGSKPLRHGAACKPSTRQRKRLQSCSDTESCTSAGPALRKRPRRASAGLCGYDLDLYVRWHSAAGGVRVNRLPLDPIAGVDDLRGLFKRLIKGAFGTPSALPDYLTAADYYKFSPAEELISLPADIARTEFRLVATLDGWEYTVCERQLPGTPDPERKLLVTLAEFESDAVVVGDRRYVARLLSYPTVCVKRDFLDAAVAKVVAEQTEQKRSASPSPVPSRRLSSVCV</sequence>
<dbReference type="EMBL" id="GL433848">
    <property type="protein sequence ID" value="EFN54225.1"/>
    <property type="molecule type" value="Genomic_DNA"/>
</dbReference>
<evidence type="ECO:0000313" key="3">
    <source>
        <dbReference type="Proteomes" id="UP000008141"/>
    </source>
</evidence>
<keyword evidence="3" id="KW-1185">Reference proteome</keyword>
<reference evidence="2 3" key="1">
    <citation type="journal article" date="2010" name="Plant Cell">
        <title>The Chlorella variabilis NC64A genome reveals adaptation to photosymbiosis, coevolution with viruses, and cryptic sex.</title>
        <authorList>
            <person name="Blanc G."/>
            <person name="Duncan G."/>
            <person name="Agarkova I."/>
            <person name="Borodovsky M."/>
            <person name="Gurnon J."/>
            <person name="Kuo A."/>
            <person name="Lindquist E."/>
            <person name="Lucas S."/>
            <person name="Pangilinan J."/>
            <person name="Polle J."/>
            <person name="Salamov A."/>
            <person name="Terry A."/>
            <person name="Yamada T."/>
            <person name="Dunigan D.D."/>
            <person name="Grigoriev I.V."/>
            <person name="Claverie J.M."/>
            <person name="Van Etten J.L."/>
        </authorList>
    </citation>
    <scope>NUCLEOTIDE SEQUENCE [LARGE SCALE GENOMIC DNA]</scope>
    <source>
        <strain evidence="2 3">NC64A</strain>
    </source>
</reference>
<accession>E1ZIV9</accession>
<dbReference type="Proteomes" id="UP000008141">
    <property type="component" value="Unassembled WGS sequence"/>
</dbReference>
<feature type="region of interest" description="Disordered" evidence="1">
    <location>
        <begin position="1"/>
        <end position="22"/>
    </location>
</feature>